<sequence>MARKQLAAIDIAKYVSALLVVCIHTFPFIDINETFNTYFIQTVCRMAVPFFFTISGYFFFRKLTNDEEENKELLKRYLFRLLKIYLIWTVIYLPYTIYNYVSAGTGWIGIISYLRNFLLNGSYYHLWFLPALMTGMIIAYFLYQKKGMIFMLKVSLILYFVGYLLNVFAPLWESIPVISFLFRFFTVTITTSRNGFFFAPIFIGIGCLLARTKRLSGRFSQIALIISFALLVMEVTLYIILGMMRDLTSMYLSLIPTTYFLVNTLLTMKIPYKPTYRSMREDSLLIYTVHILFVVPLLALLPNAHIVVYFLTIALSQGFASLVVKYKKQFPILKELL</sequence>
<feature type="transmembrane region" description="Helical" evidence="7">
    <location>
        <begin position="307"/>
        <end position="324"/>
    </location>
</feature>
<keyword evidence="9" id="KW-0413">Isomerase</keyword>
<dbReference type="AlphaFoldDB" id="A0A7W8D1F3"/>
<accession>A0A7W8D1F3</accession>
<feature type="transmembrane region" description="Helical" evidence="7">
    <location>
        <begin position="38"/>
        <end position="60"/>
    </location>
</feature>
<evidence type="ECO:0000313" key="9">
    <source>
        <dbReference type="EMBL" id="MBB5185490.1"/>
    </source>
</evidence>
<comment type="caution">
    <text evidence="9">The sequence shown here is derived from an EMBL/GenBank/DDBJ whole genome shotgun (WGS) entry which is preliminary data.</text>
</comment>
<dbReference type="GO" id="GO:0030378">
    <property type="term" value="F:serine racemase activity"/>
    <property type="evidence" value="ECO:0007669"/>
    <property type="project" value="UniProtKB-EC"/>
</dbReference>
<feature type="transmembrane region" description="Helical" evidence="7">
    <location>
        <begin position="192"/>
        <end position="210"/>
    </location>
</feature>
<name>A0A7W8D1F3_9FIRM</name>
<evidence type="ECO:0000259" key="8">
    <source>
        <dbReference type="Pfam" id="PF01757"/>
    </source>
</evidence>
<keyword evidence="6 7" id="KW-0472">Membrane</keyword>
<dbReference type="GO" id="GO:0009246">
    <property type="term" value="P:enterobacterial common antigen biosynthetic process"/>
    <property type="evidence" value="ECO:0007669"/>
    <property type="project" value="TreeGrafter"/>
</dbReference>
<feature type="domain" description="Acyltransferase 3" evidence="8">
    <location>
        <begin position="7"/>
        <end position="316"/>
    </location>
</feature>
<feature type="transmembrane region" description="Helical" evidence="7">
    <location>
        <begin position="222"/>
        <end position="244"/>
    </location>
</feature>
<dbReference type="RefSeq" id="WP_183376488.1">
    <property type="nucleotide sequence ID" value="NZ_JACHHD010000016.1"/>
</dbReference>
<comment type="subcellular location">
    <subcellularLocation>
        <location evidence="1">Cell membrane</location>
        <topology evidence="1">Multi-pass membrane protein</topology>
    </subcellularLocation>
</comment>
<proteinExistence type="inferred from homology"/>
<dbReference type="GO" id="GO:0008784">
    <property type="term" value="F:alanine racemase activity"/>
    <property type="evidence" value="ECO:0007669"/>
    <property type="project" value="UniProtKB-EC"/>
</dbReference>
<comment type="similarity">
    <text evidence="2">Belongs to the acyltransferase 3 family.</text>
</comment>
<evidence type="ECO:0000256" key="5">
    <source>
        <dbReference type="ARBA" id="ARBA00022989"/>
    </source>
</evidence>
<protein>
    <submittedName>
        <fullName evidence="9">Serine/alanine racemase</fullName>
        <ecNumber evidence="9">5.1.1.1</ecNumber>
        <ecNumber evidence="9">5.1.1.18</ecNumber>
    </submittedName>
</protein>
<feature type="transmembrane region" description="Helical" evidence="7">
    <location>
        <begin position="7"/>
        <end position="26"/>
    </location>
</feature>
<dbReference type="EC" id="5.1.1.1" evidence="9"/>
<dbReference type="PANTHER" id="PTHR40074">
    <property type="entry name" value="O-ACETYLTRANSFERASE WECH"/>
    <property type="match status" value="1"/>
</dbReference>
<evidence type="ECO:0000313" key="10">
    <source>
        <dbReference type="Proteomes" id="UP000521313"/>
    </source>
</evidence>
<dbReference type="Pfam" id="PF01757">
    <property type="entry name" value="Acyl_transf_3"/>
    <property type="match status" value="1"/>
</dbReference>
<keyword evidence="4 7" id="KW-0812">Transmembrane</keyword>
<evidence type="ECO:0000256" key="7">
    <source>
        <dbReference type="SAM" id="Phobius"/>
    </source>
</evidence>
<keyword evidence="3" id="KW-1003">Cell membrane</keyword>
<organism evidence="9 10">
    <name type="scientific">Faecalicoccus acidiformans</name>
    <dbReference type="NCBI Taxonomy" id="915173"/>
    <lineage>
        <taxon>Bacteria</taxon>
        <taxon>Bacillati</taxon>
        <taxon>Bacillota</taxon>
        <taxon>Erysipelotrichia</taxon>
        <taxon>Erysipelotrichales</taxon>
        <taxon>Erysipelotrichaceae</taxon>
        <taxon>Faecalicoccus</taxon>
    </lineage>
</organism>
<dbReference type="EMBL" id="JACHHD010000016">
    <property type="protein sequence ID" value="MBB5185490.1"/>
    <property type="molecule type" value="Genomic_DNA"/>
</dbReference>
<feature type="transmembrane region" description="Helical" evidence="7">
    <location>
        <begin position="250"/>
        <end position="272"/>
    </location>
</feature>
<dbReference type="PANTHER" id="PTHR40074:SF2">
    <property type="entry name" value="O-ACETYLTRANSFERASE WECH"/>
    <property type="match status" value="1"/>
</dbReference>
<evidence type="ECO:0000256" key="1">
    <source>
        <dbReference type="ARBA" id="ARBA00004651"/>
    </source>
</evidence>
<reference evidence="9 10" key="1">
    <citation type="submission" date="2020-08" db="EMBL/GenBank/DDBJ databases">
        <title>Genomic Encyclopedia of Type Strains, Phase IV (KMG-IV): sequencing the most valuable type-strain genomes for metagenomic binning, comparative biology and taxonomic classification.</title>
        <authorList>
            <person name="Goeker M."/>
        </authorList>
    </citation>
    <scope>NUCLEOTIDE SEQUENCE [LARGE SCALE GENOMIC DNA]</scope>
    <source>
        <strain evidence="9 10">DSM 26963</strain>
    </source>
</reference>
<feature type="transmembrane region" description="Helical" evidence="7">
    <location>
        <begin position="81"/>
        <end position="101"/>
    </location>
</feature>
<feature type="transmembrane region" description="Helical" evidence="7">
    <location>
        <begin position="284"/>
        <end position="301"/>
    </location>
</feature>
<feature type="transmembrane region" description="Helical" evidence="7">
    <location>
        <begin position="121"/>
        <end position="143"/>
    </location>
</feature>
<evidence type="ECO:0000256" key="6">
    <source>
        <dbReference type="ARBA" id="ARBA00023136"/>
    </source>
</evidence>
<dbReference type="GO" id="GO:0005886">
    <property type="term" value="C:plasma membrane"/>
    <property type="evidence" value="ECO:0007669"/>
    <property type="project" value="UniProtKB-SubCell"/>
</dbReference>
<evidence type="ECO:0000256" key="3">
    <source>
        <dbReference type="ARBA" id="ARBA00022475"/>
    </source>
</evidence>
<evidence type="ECO:0000256" key="4">
    <source>
        <dbReference type="ARBA" id="ARBA00022692"/>
    </source>
</evidence>
<feature type="transmembrane region" description="Helical" evidence="7">
    <location>
        <begin position="150"/>
        <end position="172"/>
    </location>
</feature>
<evidence type="ECO:0000256" key="2">
    <source>
        <dbReference type="ARBA" id="ARBA00007400"/>
    </source>
</evidence>
<gene>
    <name evidence="9" type="ORF">HNQ43_001547</name>
</gene>
<keyword evidence="5 7" id="KW-1133">Transmembrane helix</keyword>
<dbReference type="GO" id="GO:0016413">
    <property type="term" value="F:O-acetyltransferase activity"/>
    <property type="evidence" value="ECO:0007669"/>
    <property type="project" value="TreeGrafter"/>
</dbReference>
<dbReference type="InterPro" id="IPR002656">
    <property type="entry name" value="Acyl_transf_3_dom"/>
</dbReference>
<dbReference type="Proteomes" id="UP000521313">
    <property type="component" value="Unassembled WGS sequence"/>
</dbReference>
<dbReference type="EC" id="5.1.1.18" evidence="9"/>